<dbReference type="EMBL" id="QKUF01000022">
    <property type="protein sequence ID" value="PZW24206.1"/>
    <property type="molecule type" value="Genomic_DNA"/>
</dbReference>
<reference evidence="3 4" key="1">
    <citation type="submission" date="2018-06" db="EMBL/GenBank/DDBJ databases">
        <title>Genomic Encyclopedia of Archaeal and Bacterial Type Strains, Phase II (KMG-II): from individual species to whole genera.</title>
        <authorList>
            <person name="Goeker M."/>
        </authorList>
    </citation>
    <scope>NUCLEOTIDE SEQUENCE [LARGE SCALE GENOMIC DNA]</scope>
    <source>
        <strain evidence="3 4">ATCC BAA-1881</strain>
    </source>
</reference>
<feature type="compositionally biased region" description="Basic residues" evidence="1">
    <location>
        <begin position="57"/>
        <end position="68"/>
    </location>
</feature>
<keyword evidence="4" id="KW-1185">Reference proteome</keyword>
<dbReference type="AlphaFoldDB" id="A0A326U222"/>
<proteinExistence type="predicted"/>
<keyword evidence="2" id="KW-0472">Membrane</keyword>
<comment type="caution">
    <text evidence="3">The sequence shown here is derived from an EMBL/GenBank/DDBJ whole genome shotgun (WGS) entry which is preliminary data.</text>
</comment>
<feature type="transmembrane region" description="Helical" evidence="2">
    <location>
        <begin position="76"/>
        <end position="99"/>
    </location>
</feature>
<sequence>MDRGNRRPYRRRYREEPERYKRAFDYDKYAEDEEEYDHAPRRRPRSRPTGPVTAPRHSTRSRRPIQRRRGSAWPSLLLGCFFGILLAVGGGALGLFYLFRMSQGQGLNIGPLPLGPKPFTQEKTVEAPLTAVTALQICNMLGNVSVEVDAQTKKPVIATTKHVQATDEKEAQKKFNDIKIEVLPPDQESKQLTCSKQLKDLGQQPDPNSTLTVNTIIPNSHELLRTTNDSVDITIKLPTTQPGNSNALPLQLNLEAPAGNIHIVGVLGLMRVHGSAGNISIERSVLGNGSKIDTGQGNVTFSGLLEMPFNEQQKEKYHYYITAEKGDVTVSLPESMKNITLDSNVNVGTIQSDFPLRSLTREDEGAHYYGPLNEAAGAPVPVILTLNASTGKVEIRKATEPVGQVIRSGFYFVPG</sequence>
<evidence type="ECO:0000313" key="4">
    <source>
        <dbReference type="Proteomes" id="UP000248806"/>
    </source>
</evidence>
<evidence type="ECO:0000313" key="3">
    <source>
        <dbReference type="EMBL" id="PZW24206.1"/>
    </source>
</evidence>
<protein>
    <recommendedName>
        <fullName evidence="5">Adhesin</fullName>
    </recommendedName>
</protein>
<keyword evidence="2" id="KW-1133">Transmembrane helix</keyword>
<gene>
    <name evidence="3" type="ORF">EI42_04652</name>
</gene>
<dbReference type="RefSeq" id="WP_111324967.1">
    <property type="nucleotide sequence ID" value="NZ_BIFX01000001.1"/>
</dbReference>
<name>A0A326U222_THEHA</name>
<keyword evidence="2" id="KW-0812">Transmembrane</keyword>
<dbReference type="OrthoDB" id="152678at2"/>
<evidence type="ECO:0000256" key="1">
    <source>
        <dbReference type="SAM" id="MobiDB-lite"/>
    </source>
</evidence>
<accession>A0A326U222</accession>
<evidence type="ECO:0008006" key="5">
    <source>
        <dbReference type="Google" id="ProtNLM"/>
    </source>
</evidence>
<dbReference type="Proteomes" id="UP000248806">
    <property type="component" value="Unassembled WGS sequence"/>
</dbReference>
<organism evidence="3 4">
    <name type="scientific">Thermosporothrix hazakensis</name>
    <dbReference type="NCBI Taxonomy" id="644383"/>
    <lineage>
        <taxon>Bacteria</taxon>
        <taxon>Bacillati</taxon>
        <taxon>Chloroflexota</taxon>
        <taxon>Ktedonobacteria</taxon>
        <taxon>Ktedonobacterales</taxon>
        <taxon>Thermosporotrichaceae</taxon>
        <taxon>Thermosporothrix</taxon>
    </lineage>
</organism>
<evidence type="ECO:0000256" key="2">
    <source>
        <dbReference type="SAM" id="Phobius"/>
    </source>
</evidence>
<feature type="region of interest" description="Disordered" evidence="1">
    <location>
        <begin position="31"/>
        <end position="68"/>
    </location>
</feature>